<protein>
    <submittedName>
        <fullName evidence="4">Esterase</fullName>
    </submittedName>
</protein>
<comment type="caution">
    <text evidence="4">The sequence shown here is derived from an EMBL/GenBank/DDBJ whole genome shotgun (WGS) entry which is preliminary data.</text>
</comment>
<organism evidence="4 5">
    <name type="scientific">Neosynechococcus sphagnicola sy1</name>
    <dbReference type="NCBI Taxonomy" id="1497020"/>
    <lineage>
        <taxon>Bacteria</taxon>
        <taxon>Bacillati</taxon>
        <taxon>Cyanobacteriota</taxon>
        <taxon>Cyanophyceae</taxon>
        <taxon>Neosynechococcales</taxon>
        <taxon>Neosynechococcaceae</taxon>
        <taxon>Neosynechococcus</taxon>
    </lineage>
</organism>
<dbReference type="Pfam" id="PF20434">
    <property type="entry name" value="BD-FAE"/>
    <property type="match status" value="1"/>
</dbReference>
<dbReference type="EMBL" id="JJML01000017">
    <property type="protein sequence ID" value="KGF72948.1"/>
    <property type="molecule type" value="Genomic_DNA"/>
</dbReference>
<evidence type="ECO:0000256" key="2">
    <source>
        <dbReference type="SAM" id="Phobius"/>
    </source>
</evidence>
<dbReference type="SUPFAM" id="SSF53474">
    <property type="entry name" value="alpha/beta-Hydrolases"/>
    <property type="match status" value="1"/>
</dbReference>
<feature type="domain" description="BD-FAE-like" evidence="3">
    <location>
        <begin position="164"/>
        <end position="358"/>
    </location>
</feature>
<gene>
    <name evidence="4" type="ORF">DO97_04480</name>
</gene>
<dbReference type="InterPro" id="IPR029058">
    <property type="entry name" value="AB_hydrolase_fold"/>
</dbReference>
<keyword evidence="2" id="KW-1133">Transmembrane helix</keyword>
<dbReference type="Gene3D" id="3.40.50.1820">
    <property type="entry name" value="alpha/beta hydrolase"/>
    <property type="match status" value="1"/>
</dbReference>
<evidence type="ECO:0000259" key="3">
    <source>
        <dbReference type="Pfam" id="PF20434"/>
    </source>
</evidence>
<dbReference type="AlphaFoldDB" id="A0A098TQ45"/>
<dbReference type="InterPro" id="IPR050300">
    <property type="entry name" value="GDXG_lipolytic_enzyme"/>
</dbReference>
<dbReference type="InterPro" id="IPR049492">
    <property type="entry name" value="BD-FAE-like_dom"/>
</dbReference>
<feature type="transmembrane region" description="Helical" evidence="2">
    <location>
        <begin position="7"/>
        <end position="28"/>
    </location>
</feature>
<dbReference type="STRING" id="1497020.DO97_04480"/>
<keyword evidence="2" id="KW-0472">Membrane</keyword>
<evidence type="ECO:0000313" key="4">
    <source>
        <dbReference type="EMBL" id="KGF72948.1"/>
    </source>
</evidence>
<keyword evidence="5" id="KW-1185">Reference proteome</keyword>
<feature type="transmembrane region" description="Helical" evidence="2">
    <location>
        <begin position="79"/>
        <end position="100"/>
    </location>
</feature>
<proteinExistence type="predicted"/>
<dbReference type="RefSeq" id="WP_052128557.1">
    <property type="nucleotide sequence ID" value="NZ_JJML01000017.1"/>
</dbReference>
<dbReference type="OrthoDB" id="24847at2"/>
<evidence type="ECO:0000313" key="5">
    <source>
        <dbReference type="Proteomes" id="UP000030170"/>
    </source>
</evidence>
<dbReference type="PANTHER" id="PTHR48081">
    <property type="entry name" value="AB HYDROLASE SUPERFAMILY PROTEIN C4A8.06C"/>
    <property type="match status" value="1"/>
</dbReference>
<name>A0A098TQ45_9CYAN</name>
<keyword evidence="1" id="KW-0378">Hydrolase</keyword>
<reference evidence="4 5" key="1">
    <citation type="journal article" date="2014" name="Mol. Ecol.">
        <title>Evolution of Synechococcus.</title>
        <authorList>
            <person name="Dvorak P."/>
            <person name="Casamatta D."/>
            <person name="Hasler P."/>
            <person name="Poulickova A."/>
            <person name="Ondrej V."/>
            <person name="Sanges R."/>
        </authorList>
    </citation>
    <scope>NUCLEOTIDE SEQUENCE [LARGE SCALE GENOMIC DNA]</scope>
    <source>
        <strain evidence="4 5">CAUP A 1101</strain>
    </source>
</reference>
<dbReference type="Proteomes" id="UP000030170">
    <property type="component" value="Unassembled WGS sequence"/>
</dbReference>
<evidence type="ECO:0000256" key="1">
    <source>
        <dbReference type="ARBA" id="ARBA00022801"/>
    </source>
</evidence>
<dbReference type="GO" id="GO:0016787">
    <property type="term" value="F:hydrolase activity"/>
    <property type="evidence" value="ECO:0007669"/>
    <property type="project" value="UniProtKB-KW"/>
</dbReference>
<sequence>MNLLPTSVALCLCLLAVFGFLLSLWIVIPAPTEWLLPLAVGAPELSPWLLGLNLLVMVLSFLGCQLLGWQQMGWLRLSLGLSLVAVIWSAVPLVQLPGVIDHANLVMQRSLGADYAWKIPHQVVSKLRSQPFQFQTAFTGIAIPTGRETLGIEFAAPDHQPLKLDVYHPDDVGLYPAIVVIYGGAWQRGSPSQNQPFSRYMANQGYTVVAVSYRHAPRFHFPAQLEDIQAALGFIHDHAIALEIDTQRLALMGWSAGAHLAMLAAYQPSTFPVQAVVSYYGPVDLAKGYYDLPKPDPMGAQAILRTFIGGSPPEFPLAFQQASPIHWVRSQLPPTLLVYGGHDHVVEARFGQHLSEELQAAGNTTVFLEIPWAEHAFDAVFNGPSNQLALYYTERFLAWALKPGT</sequence>
<feature type="transmembrane region" description="Helical" evidence="2">
    <location>
        <begin position="48"/>
        <end position="67"/>
    </location>
</feature>
<keyword evidence="2" id="KW-0812">Transmembrane</keyword>
<accession>A0A098TQ45</accession>